<dbReference type="PRINTS" id="PR00320">
    <property type="entry name" value="GPROTEINBRPT"/>
</dbReference>
<dbReference type="CDD" id="cd00200">
    <property type="entry name" value="WD40"/>
    <property type="match status" value="1"/>
</dbReference>
<evidence type="ECO:0000256" key="3">
    <source>
        <dbReference type="ARBA" id="ARBA00022737"/>
    </source>
</evidence>
<evidence type="ECO:0000256" key="5">
    <source>
        <dbReference type="PROSITE-ProRule" id="PRU00221"/>
    </source>
</evidence>
<keyword evidence="2 5" id="KW-0853">WD repeat</keyword>
<dbReference type="Proteomes" id="UP000636479">
    <property type="component" value="Unassembled WGS sequence"/>
</dbReference>
<evidence type="ECO:0000256" key="1">
    <source>
        <dbReference type="ARBA" id="ARBA00004123"/>
    </source>
</evidence>
<feature type="repeat" description="WD" evidence="5">
    <location>
        <begin position="271"/>
        <end position="312"/>
    </location>
</feature>
<sequence>MAETKPLIRLTADEINCLVYAFLVDSGFRHAAFNLRMEAQLENGPNFTKHIPRGELIDLLGKSLLFREVEAHWKSDNLALNCQVGFSLLEPHICSLVAPKEDDLPPSVYTQRPLLQSMHEMYGKRKGEALNGGPADKKLRRDLSDGEGKLKIKVQGPSDHETDPRAVLVLPGHSTEVFVCSFNPTKPNVLVTGSKNAVVNMWDLPFPPPASSANFSVAPAEGPHQLEHFPDVIPGDLTNIEWNHDGSLVAIGSYDTVLRIFTITGDLYMSHTQHKAPIFAARFSRTGKWLVSCSLDGTACVWDVENRELLMQYRGHQDCCLDVEWLSDEIFASCSSDKTIHILRVGQANPLAILTGHEREVNQIRVNPAGTRLISCSDDQTARVWNIEHILRQSDSNGMLEDTPEPIVLSGHTNSIQLIAWCCNLEAGPNEVLATGSSDGTVRFWDSITGACLHIIADHKRGVFSLRFSPDGQRLATGGGDGWLHVYDVKTRQLRWSWFAGFDKPGIFDIVWQTHPALGVDRIALGLECRQVAIVDVLKVPALQK</sequence>
<dbReference type="SMART" id="SM00320">
    <property type="entry name" value="WD40"/>
    <property type="match status" value="7"/>
</dbReference>
<dbReference type="InterPro" id="IPR015943">
    <property type="entry name" value="WD40/YVTN_repeat-like_dom_sf"/>
</dbReference>
<keyword evidence="7" id="KW-1185">Reference proteome</keyword>
<gene>
    <name evidence="6" type="ORF">MIND_00541200</name>
</gene>
<dbReference type="AlphaFoldDB" id="A0A8H6SWX2"/>
<dbReference type="EMBL" id="JACAZF010000004">
    <property type="protein sequence ID" value="KAF7307468.1"/>
    <property type="molecule type" value="Genomic_DNA"/>
</dbReference>
<dbReference type="Gene3D" id="2.130.10.10">
    <property type="entry name" value="YVTN repeat-like/Quinoprotein amine dehydrogenase"/>
    <property type="match status" value="1"/>
</dbReference>
<dbReference type="Gene3D" id="1.20.960.30">
    <property type="match status" value="1"/>
</dbReference>
<dbReference type="PANTHER" id="PTHR22846:SF2">
    <property type="entry name" value="F-BOX-LIKE_WD REPEAT-CONTAINING PROTEIN EBI"/>
    <property type="match status" value="1"/>
</dbReference>
<dbReference type="Pfam" id="PF08513">
    <property type="entry name" value="LisH"/>
    <property type="match status" value="1"/>
</dbReference>
<dbReference type="PROSITE" id="PS50294">
    <property type="entry name" value="WD_REPEATS_REGION"/>
    <property type="match status" value="5"/>
</dbReference>
<dbReference type="InterPro" id="IPR001680">
    <property type="entry name" value="WD40_rpt"/>
</dbReference>
<dbReference type="InterPro" id="IPR020472">
    <property type="entry name" value="WD40_PAC1"/>
</dbReference>
<dbReference type="SUPFAM" id="SSF50978">
    <property type="entry name" value="WD40 repeat-like"/>
    <property type="match status" value="1"/>
</dbReference>
<dbReference type="Pfam" id="PF00400">
    <property type="entry name" value="WD40"/>
    <property type="match status" value="6"/>
</dbReference>
<protein>
    <recommendedName>
        <fullName evidence="8">WD40 repeat-like protein</fullName>
    </recommendedName>
</protein>
<dbReference type="GeneID" id="59344711"/>
<dbReference type="GO" id="GO:0006357">
    <property type="term" value="P:regulation of transcription by RNA polymerase II"/>
    <property type="evidence" value="ECO:0007669"/>
    <property type="project" value="TreeGrafter"/>
</dbReference>
<dbReference type="PROSITE" id="PS00678">
    <property type="entry name" value="WD_REPEATS_1"/>
    <property type="match status" value="3"/>
</dbReference>
<feature type="repeat" description="WD" evidence="5">
    <location>
        <begin position="409"/>
        <end position="455"/>
    </location>
</feature>
<keyword evidence="3" id="KW-0677">Repeat</keyword>
<dbReference type="GO" id="GO:0003714">
    <property type="term" value="F:transcription corepressor activity"/>
    <property type="evidence" value="ECO:0007669"/>
    <property type="project" value="InterPro"/>
</dbReference>
<proteinExistence type="predicted"/>
<dbReference type="InterPro" id="IPR045183">
    <property type="entry name" value="Ebi-like"/>
</dbReference>
<dbReference type="RefSeq" id="XP_037222487.1">
    <property type="nucleotide sequence ID" value="XM_037362195.1"/>
</dbReference>
<evidence type="ECO:0000313" key="6">
    <source>
        <dbReference type="EMBL" id="KAF7307468.1"/>
    </source>
</evidence>
<dbReference type="OrthoDB" id="1367865at2759"/>
<evidence type="ECO:0000256" key="2">
    <source>
        <dbReference type="ARBA" id="ARBA00022574"/>
    </source>
</evidence>
<feature type="repeat" description="WD" evidence="5">
    <location>
        <begin position="170"/>
        <end position="204"/>
    </location>
</feature>
<dbReference type="GO" id="GO:0000118">
    <property type="term" value="C:histone deacetylase complex"/>
    <property type="evidence" value="ECO:0007669"/>
    <property type="project" value="TreeGrafter"/>
</dbReference>
<dbReference type="PROSITE" id="PS50082">
    <property type="entry name" value="WD_REPEATS_2"/>
    <property type="match status" value="5"/>
</dbReference>
<reference evidence="6" key="1">
    <citation type="submission" date="2020-05" db="EMBL/GenBank/DDBJ databases">
        <title>Mycena genomes resolve the evolution of fungal bioluminescence.</title>
        <authorList>
            <person name="Tsai I.J."/>
        </authorList>
    </citation>
    <scope>NUCLEOTIDE SEQUENCE</scope>
    <source>
        <strain evidence="6">171206Taipei</strain>
    </source>
</reference>
<name>A0A8H6SWX2_9AGAR</name>
<dbReference type="InterPro" id="IPR036322">
    <property type="entry name" value="WD40_repeat_dom_sf"/>
</dbReference>
<keyword evidence="4" id="KW-0539">Nucleus</keyword>
<organism evidence="6 7">
    <name type="scientific">Mycena indigotica</name>
    <dbReference type="NCBI Taxonomy" id="2126181"/>
    <lineage>
        <taxon>Eukaryota</taxon>
        <taxon>Fungi</taxon>
        <taxon>Dikarya</taxon>
        <taxon>Basidiomycota</taxon>
        <taxon>Agaricomycotina</taxon>
        <taxon>Agaricomycetes</taxon>
        <taxon>Agaricomycetidae</taxon>
        <taxon>Agaricales</taxon>
        <taxon>Marasmiineae</taxon>
        <taxon>Mycenaceae</taxon>
        <taxon>Mycena</taxon>
    </lineage>
</organism>
<dbReference type="InterPro" id="IPR006594">
    <property type="entry name" value="LisH"/>
</dbReference>
<feature type="repeat" description="WD" evidence="5">
    <location>
        <begin position="456"/>
        <end position="497"/>
    </location>
</feature>
<comment type="caution">
    <text evidence="6">The sequence shown here is derived from an EMBL/GenBank/DDBJ whole genome shotgun (WGS) entry which is preliminary data.</text>
</comment>
<dbReference type="PROSITE" id="PS50896">
    <property type="entry name" value="LISH"/>
    <property type="match status" value="1"/>
</dbReference>
<evidence type="ECO:0008006" key="8">
    <source>
        <dbReference type="Google" id="ProtNLM"/>
    </source>
</evidence>
<dbReference type="PANTHER" id="PTHR22846">
    <property type="entry name" value="WD40 REPEAT PROTEIN"/>
    <property type="match status" value="1"/>
</dbReference>
<evidence type="ECO:0000313" key="7">
    <source>
        <dbReference type="Proteomes" id="UP000636479"/>
    </source>
</evidence>
<feature type="repeat" description="WD" evidence="5">
    <location>
        <begin position="354"/>
        <end position="388"/>
    </location>
</feature>
<dbReference type="InterPro" id="IPR019775">
    <property type="entry name" value="WD40_repeat_CS"/>
</dbReference>
<accession>A0A8H6SWX2</accession>
<evidence type="ECO:0000256" key="4">
    <source>
        <dbReference type="ARBA" id="ARBA00023242"/>
    </source>
</evidence>
<comment type="subcellular location">
    <subcellularLocation>
        <location evidence="1">Nucleus</location>
    </subcellularLocation>
</comment>